<reference evidence="4 5" key="1">
    <citation type="journal article" date="2018" name="Sci. Data">
        <title>The draft genome sequence of cork oak.</title>
        <authorList>
            <person name="Ramos A.M."/>
            <person name="Usie A."/>
            <person name="Barbosa P."/>
            <person name="Barros P.M."/>
            <person name="Capote T."/>
            <person name="Chaves I."/>
            <person name="Simoes F."/>
            <person name="Abreu I."/>
            <person name="Carrasquinho I."/>
            <person name="Faro C."/>
            <person name="Guimaraes J.B."/>
            <person name="Mendonca D."/>
            <person name="Nobrega F."/>
            <person name="Rodrigues L."/>
            <person name="Saibo N.J.M."/>
            <person name="Varela M.C."/>
            <person name="Egas C."/>
            <person name="Matos J."/>
            <person name="Miguel C.M."/>
            <person name="Oliveira M.M."/>
            <person name="Ricardo C.P."/>
            <person name="Goncalves S."/>
        </authorList>
    </citation>
    <scope>NUCLEOTIDE SEQUENCE [LARGE SCALE GENOMIC DNA]</scope>
    <source>
        <strain evidence="5">cv. HL8</strain>
    </source>
</reference>
<comment type="similarity">
    <text evidence="1">Belongs to the UDP-glycosyltransferase family.</text>
</comment>
<dbReference type="PANTHER" id="PTHR11926:SF1494">
    <property type="entry name" value="FLAVONOL 3-O-GLUCOSYLTRANSFERASE UGT76E12-RELATED"/>
    <property type="match status" value="1"/>
</dbReference>
<dbReference type="GO" id="GO:0080043">
    <property type="term" value="F:quercetin 3-O-glucosyltransferase activity"/>
    <property type="evidence" value="ECO:0007669"/>
    <property type="project" value="TreeGrafter"/>
</dbReference>
<keyword evidence="3" id="KW-0808">Transferase</keyword>
<evidence type="ECO:0000313" key="5">
    <source>
        <dbReference type="Proteomes" id="UP000237347"/>
    </source>
</evidence>
<name>A0AAW0L3L4_QUESU</name>
<dbReference type="Gene3D" id="3.40.50.2000">
    <property type="entry name" value="Glycogen Phosphorylase B"/>
    <property type="match status" value="2"/>
</dbReference>
<keyword evidence="5" id="KW-1185">Reference proteome</keyword>
<dbReference type="InterPro" id="IPR002213">
    <property type="entry name" value="UDP_glucos_trans"/>
</dbReference>
<dbReference type="GO" id="GO:0080044">
    <property type="term" value="F:quercetin 7-O-glucosyltransferase activity"/>
    <property type="evidence" value="ECO:0007669"/>
    <property type="project" value="TreeGrafter"/>
</dbReference>
<dbReference type="Proteomes" id="UP000237347">
    <property type="component" value="Unassembled WGS sequence"/>
</dbReference>
<keyword evidence="2" id="KW-0328">Glycosyltransferase</keyword>
<dbReference type="PANTHER" id="PTHR11926">
    <property type="entry name" value="GLUCOSYL/GLUCURONOSYL TRANSFERASES"/>
    <property type="match status" value="1"/>
</dbReference>
<evidence type="ECO:0000256" key="2">
    <source>
        <dbReference type="ARBA" id="ARBA00022676"/>
    </source>
</evidence>
<proteinExistence type="inferred from homology"/>
<sequence length="354" mass="39783">MEKNGQRCGRLVLLPCPFQGHINPMLQLGTILHCRGFSITIVHTQFNSPNPSNHPNFKFNPIPDGLSAEDISSGDIVSLIQKLNVNCKSHLREYLSQLMIGRQGSHDDIVCIIYDELMYFTEAVAKFLKLPTIILHFVSQDLVPNLHPLRFKDLPFPLNRNLEKFSQVINDIYKMRTSSSAVIWNTMDCLERSSLACIQQQCQVPNLPIGPMHKLGPASPSSSLLKEDTNCMAWLGKQTKNSVIYVSLGSIASMNEKELAEMAWGLANSQKPFLWVVRPDSSTNGKRNKVGLELENELVRCEIEKAITILMADKEGEAMRERAKNLKEKIELCIKEGGSCNNSLNKLVEIIMSF</sequence>
<dbReference type="SUPFAM" id="SSF53756">
    <property type="entry name" value="UDP-Glycosyltransferase/glycogen phosphorylase"/>
    <property type="match status" value="1"/>
</dbReference>
<dbReference type="FunFam" id="3.40.50.2000:FF:000120">
    <property type="entry name" value="UDP-glycosyltransferase 76C1"/>
    <property type="match status" value="1"/>
</dbReference>
<evidence type="ECO:0000313" key="4">
    <source>
        <dbReference type="EMBL" id="KAK7845992.1"/>
    </source>
</evidence>
<comment type="caution">
    <text evidence="4">The sequence shown here is derived from an EMBL/GenBank/DDBJ whole genome shotgun (WGS) entry which is preliminary data.</text>
</comment>
<protein>
    <submittedName>
        <fullName evidence="4">Udp-glucose iridoid glucosyltransferase</fullName>
    </submittedName>
</protein>
<dbReference type="AlphaFoldDB" id="A0AAW0L3L4"/>
<dbReference type="CDD" id="cd03784">
    <property type="entry name" value="GT1_Gtf-like"/>
    <property type="match status" value="1"/>
</dbReference>
<accession>A0AAW0L3L4</accession>
<evidence type="ECO:0000256" key="1">
    <source>
        <dbReference type="ARBA" id="ARBA00009995"/>
    </source>
</evidence>
<evidence type="ECO:0000256" key="3">
    <source>
        <dbReference type="ARBA" id="ARBA00022679"/>
    </source>
</evidence>
<organism evidence="4 5">
    <name type="scientific">Quercus suber</name>
    <name type="common">Cork oak</name>
    <dbReference type="NCBI Taxonomy" id="58331"/>
    <lineage>
        <taxon>Eukaryota</taxon>
        <taxon>Viridiplantae</taxon>
        <taxon>Streptophyta</taxon>
        <taxon>Embryophyta</taxon>
        <taxon>Tracheophyta</taxon>
        <taxon>Spermatophyta</taxon>
        <taxon>Magnoliopsida</taxon>
        <taxon>eudicotyledons</taxon>
        <taxon>Gunneridae</taxon>
        <taxon>Pentapetalae</taxon>
        <taxon>rosids</taxon>
        <taxon>fabids</taxon>
        <taxon>Fagales</taxon>
        <taxon>Fagaceae</taxon>
        <taxon>Quercus</taxon>
    </lineage>
</organism>
<dbReference type="EMBL" id="PKMF04000162">
    <property type="protein sequence ID" value="KAK7845992.1"/>
    <property type="molecule type" value="Genomic_DNA"/>
</dbReference>
<gene>
    <name evidence="4" type="primary">UGT76A2_0</name>
    <name evidence="4" type="ORF">CFP56_008582</name>
</gene>